<protein>
    <submittedName>
        <fullName evidence="1">Uncharacterized protein</fullName>
    </submittedName>
</protein>
<reference evidence="2" key="1">
    <citation type="journal article" date="2019" name="Int. J. Syst. Evol. Microbiol.">
        <title>The Global Catalogue of Microorganisms (GCM) 10K type strain sequencing project: providing services to taxonomists for standard genome sequencing and annotation.</title>
        <authorList>
            <consortium name="The Broad Institute Genomics Platform"/>
            <consortium name="The Broad Institute Genome Sequencing Center for Infectious Disease"/>
            <person name="Wu L."/>
            <person name="Ma J."/>
        </authorList>
    </citation>
    <scope>NUCLEOTIDE SEQUENCE [LARGE SCALE GENOMIC DNA]</scope>
    <source>
        <strain evidence="2">KCTC 33849</strain>
    </source>
</reference>
<name>A0ABW5SKW5_9BACL</name>
<evidence type="ECO:0000313" key="1">
    <source>
        <dbReference type="EMBL" id="MFD2699824.1"/>
    </source>
</evidence>
<sequence>MNIINRDIIAETTIEFQFMCELLAEDRVSNEAIQERYDTSSIDWNEFSRLILHHRVYPLIYKTADN</sequence>
<dbReference type="Proteomes" id="UP001597540">
    <property type="component" value="Unassembled WGS sequence"/>
</dbReference>
<dbReference type="EMBL" id="JBHUMJ010000002">
    <property type="protein sequence ID" value="MFD2699824.1"/>
    <property type="molecule type" value="Genomic_DNA"/>
</dbReference>
<accession>A0ABW5SKW5</accession>
<organism evidence="1 2">
    <name type="scientific">Paenibacillus shunpengii</name>
    <dbReference type="NCBI Taxonomy" id="2054424"/>
    <lineage>
        <taxon>Bacteria</taxon>
        <taxon>Bacillati</taxon>
        <taxon>Bacillota</taxon>
        <taxon>Bacilli</taxon>
        <taxon>Bacillales</taxon>
        <taxon>Paenibacillaceae</taxon>
        <taxon>Paenibacillus</taxon>
    </lineage>
</organism>
<proteinExistence type="predicted"/>
<comment type="caution">
    <text evidence="1">The sequence shown here is derived from an EMBL/GenBank/DDBJ whole genome shotgun (WGS) entry which is preliminary data.</text>
</comment>
<gene>
    <name evidence="1" type="ORF">ACFSVM_05035</name>
</gene>
<evidence type="ECO:0000313" key="2">
    <source>
        <dbReference type="Proteomes" id="UP001597540"/>
    </source>
</evidence>
<dbReference type="RefSeq" id="WP_379260729.1">
    <property type="nucleotide sequence ID" value="NZ_JBHUMJ010000002.1"/>
</dbReference>
<keyword evidence="2" id="KW-1185">Reference proteome</keyword>